<keyword evidence="7" id="KW-0812">Transmembrane</keyword>
<protein>
    <recommendedName>
        <fullName evidence="22">Oxidized low-density lipoprotein receptor 1</fullName>
    </recommendedName>
    <alternativeName>
        <fullName evidence="23">Lectin-like oxidized LDL receptor 1</fullName>
    </alternativeName>
    <alternativeName>
        <fullName evidence="24">Lectin-type oxidized LDL receptor 1</fullName>
    </alternativeName>
</protein>
<evidence type="ECO:0000256" key="14">
    <source>
        <dbReference type="ARBA" id="ARBA00023136"/>
    </source>
</evidence>
<keyword evidence="6" id="KW-0964">Secreted</keyword>
<evidence type="ECO:0000313" key="28">
    <source>
        <dbReference type="RefSeq" id="XP_035875242.1"/>
    </source>
</evidence>
<proteinExistence type="predicted"/>
<dbReference type="CDD" id="cd03593">
    <property type="entry name" value="CLECT_NK_receptors_like"/>
    <property type="match status" value="1"/>
</dbReference>
<evidence type="ECO:0000256" key="17">
    <source>
        <dbReference type="ARBA" id="ARBA00023170"/>
    </source>
</evidence>
<evidence type="ECO:0000256" key="23">
    <source>
        <dbReference type="ARBA" id="ARBA00041686"/>
    </source>
</evidence>
<dbReference type="InterPro" id="IPR001304">
    <property type="entry name" value="C-type_lectin-like"/>
</dbReference>
<evidence type="ECO:0000256" key="16">
    <source>
        <dbReference type="ARBA" id="ARBA00023157"/>
    </source>
</evidence>
<dbReference type="Pfam" id="PF00059">
    <property type="entry name" value="Lectin_C"/>
    <property type="match status" value="1"/>
</dbReference>
<accession>A0A7E6D7S0</accession>
<keyword evidence="9" id="KW-0391">Immunity</keyword>
<evidence type="ECO:0000256" key="22">
    <source>
        <dbReference type="ARBA" id="ARBA00041191"/>
    </source>
</evidence>
<evidence type="ECO:0000256" key="3">
    <source>
        <dbReference type="ARBA" id="ARBA00004401"/>
    </source>
</evidence>
<dbReference type="GO" id="GO:0043235">
    <property type="term" value="C:receptor complex"/>
    <property type="evidence" value="ECO:0007669"/>
    <property type="project" value="TreeGrafter"/>
</dbReference>
<dbReference type="AlphaFoldDB" id="A0A7E6D7S0"/>
<comment type="subunit">
    <text evidence="21">Homodimer; disulfide-linked. May form a hexamer composed of 3 homodimers. Interacts with HSP70.</text>
</comment>
<comment type="subcellular location">
    <subcellularLocation>
        <location evidence="1">Cell membrane</location>
        <topology evidence="1">Lipid-anchor</topology>
    </subcellularLocation>
    <subcellularLocation>
        <location evidence="3">Cell membrane</location>
        <topology evidence="3">Single-pass type II membrane protein</topology>
    </subcellularLocation>
    <subcellularLocation>
        <location evidence="2">Membrane raft</location>
    </subcellularLocation>
    <subcellularLocation>
        <location evidence="4">Secreted</location>
    </subcellularLocation>
</comment>
<keyword evidence="5" id="KW-1003">Cell membrane</keyword>
<evidence type="ECO:0000256" key="2">
    <source>
        <dbReference type="ARBA" id="ARBA00004285"/>
    </source>
</evidence>
<evidence type="ECO:0000256" key="20">
    <source>
        <dbReference type="ARBA" id="ARBA00023288"/>
    </source>
</evidence>
<evidence type="ECO:0000256" key="8">
    <source>
        <dbReference type="ARBA" id="ARBA00022734"/>
    </source>
</evidence>
<evidence type="ECO:0000256" key="10">
    <source>
        <dbReference type="ARBA" id="ARBA00022889"/>
    </source>
</evidence>
<feature type="domain" description="C-type lectin" evidence="26">
    <location>
        <begin position="133"/>
        <end position="247"/>
    </location>
</feature>
<dbReference type="PANTHER" id="PTHR47298:SF1">
    <property type="entry name" value="OXIDIZED LOW-DENSITY LIPOPROTEIN RECEPTOR 1"/>
    <property type="match status" value="1"/>
</dbReference>
<evidence type="ECO:0000256" key="5">
    <source>
        <dbReference type="ARBA" id="ARBA00022475"/>
    </source>
</evidence>
<evidence type="ECO:0000256" key="24">
    <source>
        <dbReference type="ARBA" id="ARBA00041771"/>
    </source>
</evidence>
<dbReference type="InterPro" id="IPR016186">
    <property type="entry name" value="C-type_lectin-like/link_sf"/>
</dbReference>
<dbReference type="GO" id="GO:0005576">
    <property type="term" value="C:extracellular region"/>
    <property type="evidence" value="ECO:0007669"/>
    <property type="project" value="UniProtKB-SubCell"/>
</dbReference>
<dbReference type="RefSeq" id="XP_035875242.1">
    <property type="nucleotide sequence ID" value="XM_036019349.1"/>
</dbReference>
<dbReference type="GO" id="GO:0005886">
    <property type="term" value="C:plasma membrane"/>
    <property type="evidence" value="ECO:0007669"/>
    <property type="project" value="UniProtKB-SubCell"/>
</dbReference>
<organism evidence="27 28">
    <name type="scientific">Phyllostomus discolor</name>
    <name type="common">pale spear-nosed bat</name>
    <dbReference type="NCBI Taxonomy" id="89673"/>
    <lineage>
        <taxon>Eukaryota</taxon>
        <taxon>Metazoa</taxon>
        <taxon>Chordata</taxon>
        <taxon>Craniata</taxon>
        <taxon>Vertebrata</taxon>
        <taxon>Euteleostomi</taxon>
        <taxon>Mammalia</taxon>
        <taxon>Eutheria</taxon>
        <taxon>Laurasiatheria</taxon>
        <taxon>Chiroptera</taxon>
        <taxon>Yangochiroptera</taxon>
        <taxon>Phyllostomidae</taxon>
        <taxon>Phyllostominae</taxon>
        <taxon>Phyllostomus</taxon>
    </lineage>
</organism>
<sequence length="276" mass="31520">MERKAIQGPHLLSSRWWCPVAVDSGDSFSGFIVTVIMLTTQLSQVSDLLKKQQANLTHQENVLEGQLLAQKQGEKACYEQQRELKETVETLAQKLEEKSQKQAELYQQNLNLQEALKKAANFSGPCPQDWLWHEKNCYFFPADPFNWKKSQENCLSLGAQLLKINTTYDLEFIKQASAHSNFPFWTGLSRRKPSYSWLWEDGSPLMPNVLRLQGAISQRNPLDTCAYLQRGAVFADNCILTAYSICQKKATLIESTVNSKSLEEMEEPIFERFSGI</sequence>
<dbReference type="GO" id="GO:0005041">
    <property type="term" value="F:low-density lipoprotein particle receptor activity"/>
    <property type="evidence" value="ECO:0007669"/>
    <property type="project" value="TreeGrafter"/>
</dbReference>
<dbReference type="Proteomes" id="UP000504628">
    <property type="component" value="Chromosome 2"/>
</dbReference>
<evidence type="ECO:0000256" key="1">
    <source>
        <dbReference type="ARBA" id="ARBA00004193"/>
    </source>
</evidence>
<gene>
    <name evidence="28" type="primary">OLR1</name>
</gene>
<keyword evidence="10" id="KW-0130">Cell adhesion</keyword>
<dbReference type="GO" id="GO:0007159">
    <property type="term" value="P:leukocyte cell-cell adhesion"/>
    <property type="evidence" value="ECO:0007669"/>
    <property type="project" value="TreeGrafter"/>
</dbReference>
<dbReference type="GeneID" id="114513883"/>
<evidence type="ECO:0000256" key="6">
    <source>
        <dbReference type="ARBA" id="ARBA00022525"/>
    </source>
</evidence>
<dbReference type="PROSITE" id="PS50041">
    <property type="entry name" value="C_TYPE_LECTIN_2"/>
    <property type="match status" value="1"/>
</dbReference>
<dbReference type="CTD" id="4973"/>
<evidence type="ECO:0000256" key="18">
    <source>
        <dbReference type="ARBA" id="ARBA00023180"/>
    </source>
</evidence>
<evidence type="ECO:0000256" key="4">
    <source>
        <dbReference type="ARBA" id="ARBA00004613"/>
    </source>
</evidence>
<evidence type="ECO:0000256" key="11">
    <source>
        <dbReference type="ARBA" id="ARBA00022968"/>
    </source>
</evidence>
<dbReference type="InterPro" id="IPR016187">
    <property type="entry name" value="CTDL_fold"/>
</dbReference>
<dbReference type="GO" id="GO:0042157">
    <property type="term" value="P:lipoprotein metabolic process"/>
    <property type="evidence" value="ECO:0007669"/>
    <property type="project" value="TreeGrafter"/>
</dbReference>
<reference evidence="28" key="1">
    <citation type="submission" date="2025-08" db="UniProtKB">
        <authorList>
            <consortium name="RefSeq"/>
        </authorList>
    </citation>
    <scope>IDENTIFICATION</scope>
    <source>
        <tissue evidence="28">Muscle</tissue>
    </source>
</reference>
<dbReference type="GO" id="GO:0002376">
    <property type="term" value="P:immune system process"/>
    <property type="evidence" value="ECO:0007669"/>
    <property type="project" value="UniProtKB-KW"/>
</dbReference>
<keyword evidence="19" id="KW-0395">Inflammatory response</keyword>
<keyword evidence="8" id="KW-0430">Lectin</keyword>
<keyword evidence="12" id="KW-1133">Transmembrane helix</keyword>
<evidence type="ECO:0000313" key="27">
    <source>
        <dbReference type="Proteomes" id="UP000504628"/>
    </source>
</evidence>
<dbReference type="InterPro" id="IPR033992">
    <property type="entry name" value="NKR-like_CTLD"/>
</dbReference>
<evidence type="ECO:0000256" key="15">
    <source>
        <dbReference type="ARBA" id="ARBA00023139"/>
    </source>
</evidence>
<dbReference type="InterPro" id="IPR052332">
    <property type="entry name" value="OxLDL_rcpt1-like"/>
</dbReference>
<evidence type="ECO:0000256" key="13">
    <source>
        <dbReference type="ARBA" id="ARBA00023054"/>
    </source>
</evidence>
<dbReference type="GO" id="GO:0045121">
    <property type="term" value="C:membrane raft"/>
    <property type="evidence" value="ECO:0007669"/>
    <property type="project" value="UniProtKB-SubCell"/>
</dbReference>
<keyword evidence="15" id="KW-0564">Palmitate</keyword>
<evidence type="ECO:0000256" key="12">
    <source>
        <dbReference type="ARBA" id="ARBA00022989"/>
    </source>
</evidence>
<keyword evidence="27" id="KW-1185">Reference proteome</keyword>
<evidence type="ECO:0000256" key="9">
    <source>
        <dbReference type="ARBA" id="ARBA00022859"/>
    </source>
</evidence>
<evidence type="ECO:0000256" key="19">
    <source>
        <dbReference type="ARBA" id="ARBA00023198"/>
    </source>
</evidence>
<evidence type="ECO:0000256" key="7">
    <source>
        <dbReference type="ARBA" id="ARBA00022692"/>
    </source>
</evidence>
<keyword evidence="11" id="KW-0735">Signal-anchor</keyword>
<keyword evidence="16" id="KW-1015">Disulfide bond</keyword>
<evidence type="ECO:0000259" key="26">
    <source>
        <dbReference type="PROSITE" id="PS50041"/>
    </source>
</evidence>
<dbReference type="PANTHER" id="PTHR47298">
    <property type="entry name" value="OXIDIZED LOW-DENSITY LIPOPROTEIN RECEPTOR 1"/>
    <property type="match status" value="1"/>
</dbReference>
<dbReference type="GO" id="GO:0006954">
    <property type="term" value="P:inflammatory response"/>
    <property type="evidence" value="ECO:0007669"/>
    <property type="project" value="UniProtKB-KW"/>
</dbReference>
<keyword evidence="13 25" id="KW-0175">Coiled coil</keyword>
<keyword evidence="20 28" id="KW-0449">Lipoprotein</keyword>
<keyword evidence="17 28" id="KW-0675">Receptor</keyword>
<dbReference type="OrthoDB" id="6133475at2759"/>
<dbReference type="SUPFAM" id="SSF56436">
    <property type="entry name" value="C-type lectin-like"/>
    <property type="match status" value="1"/>
</dbReference>
<dbReference type="GO" id="GO:0030246">
    <property type="term" value="F:carbohydrate binding"/>
    <property type="evidence" value="ECO:0007669"/>
    <property type="project" value="UniProtKB-KW"/>
</dbReference>
<evidence type="ECO:0000256" key="25">
    <source>
        <dbReference type="SAM" id="Coils"/>
    </source>
</evidence>
<dbReference type="KEGG" id="pdic:114513883"/>
<name>A0A7E6D7S0_9CHIR</name>
<evidence type="ECO:0000256" key="21">
    <source>
        <dbReference type="ARBA" id="ARBA00038751"/>
    </source>
</evidence>
<keyword evidence="14" id="KW-0472">Membrane</keyword>
<dbReference type="Gene3D" id="3.10.100.10">
    <property type="entry name" value="Mannose-Binding Protein A, subunit A"/>
    <property type="match status" value="1"/>
</dbReference>
<feature type="coiled-coil region" evidence="25">
    <location>
        <begin position="78"/>
        <end position="115"/>
    </location>
</feature>
<dbReference type="SMART" id="SM00034">
    <property type="entry name" value="CLECT"/>
    <property type="match status" value="1"/>
</dbReference>
<keyword evidence="18" id="KW-0325">Glycoprotein</keyword>
<dbReference type="InParanoid" id="A0A7E6D7S0"/>
<dbReference type="FunCoup" id="A0A7E6D7S0">
    <property type="interactions" value="214"/>
</dbReference>